<keyword evidence="2" id="KW-0812">Transmembrane</keyword>
<accession>A0A411PKB1</accession>
<feature type="region of interest" description="Disordered" evidence="1">
    <location>
        <begin position="1"/>
        <end position="36"/>
    </location>
</feature>
<evidence type="ECO:0000256" key="1">
    <source>
        <dbReference type="SAM" id="MobiDB-lite"/>
    </source>
</evidence>
<dbReference type="OrthoDB" id="6270875at2"/>
<dbReference type="Proteomes" id="UP000291106">
    <property type="component" value="Chromosome"/>
</dbReference>
<evidence type="ECO:0000256" key="2">
    <source>
        <dbReference type="SAM" id="Phobius"/>
    </source>
</evidence>
<organism evidence="3 4">
    <name type="scientific">Shewanella maritima</name>
    <dbReference type="NCBI Taxonomy" id="2520507"/>
    <lineage>
        <taxon>Bacteria</taxon>
        <taxon>Pseudomonadati</taxon>
        <taxon>Pseudomonadota</taxon>
        <taxon>Gammaproteobacteria</taxon>
        <taxon>Alteromonadales</taxon>
        <taxon>Shewanellaceae</taxon>
        <taxon>Shewanella</taxon>
    </lineage>
</organism>
<feature type="transmembrane region" description="Helical" evidence="2">
    <location>
        <begin position="53"/>
        <end position="71"/>
    </location>
</feature>
<protein>
    <submittedName>
        <fullName evidence="3">Uncharacterized protein</fullName>
    </submittedName>
</protein>
<evidence type="ECO:0000313" key="3">
    <source>
        <dbReference type="EMBL" id="QBF83882.1"/>
    </source>
</evidence>
<keyword evidence="4" id="KW-1185">Reference proteome</keyword>
<feature type="transmembrane region" description="Helical" evidence="2">
    <location>
        <begin position="77"/>
        <end position="94"/>
    </location>
</feature>
<name>A0A411PKB1_9GAMM</name>
<keyword evidence="2" id="KW-0472">Membrane</keyword>
<dbReference type="EMBL" id="CP036200">
    <property type="protein sequence ID" value="QBF83882.1"/>
    <property type="molecule type" value="Genomic_DNA"/>
</dbReference>
<dbReference type="RefSeq" id="WP_130601437.1">
    <property type="nucleotide sequence ID" value="NZ_CP036200.1"/>
</dbReference>
<feature type="transmembrane region" description="Helical" evidence="2">
    <location>
        <begin position="145"/>
        <end position="163"/>
    </location>
</feature>
<feature type="compositionally biased region" description="Low complexity" evidence="1">
    <location>
        <begin position="9"/>
        <end position="21"/>
    </location>
</feature>
<feature type="transmembrane region" description="Helical" evidence="2">
    <location>
        <begin position="106"/>
        <end position="125"/>
    </location>
</feature>
<proteinExistence type="predicted"/>
<reference evidence="3 4" key="1">
    <citation type="submission" date="2019-02" db="EMBL/GenBank/DDBJ databases">
        <title>Shewanella sp. D4-2 isolated from Dokdo Island.</title>
        <authorList>
            <person name="Baek K."/>
        </authorList>
    </citation>
    <scope>NUCLEOTIDE SEQUENCE [LARGE SCALE GENOMIC DNA]</scope>
    <source>
        <strain evidence="3 4">D4-2</strain>
    </source>
</reference>
<dbReference type="KEGG" id="smai:EXU30_15250"/>
<gene>
    <name evidence="3" type="ORF">EXU30_15250</name>
</gene>
<dbReference type="AlphaFoldDB" id="A0A411PKB1"/>
<keyword evidence="2" id="KW-1133">Transmembrane helix</keyword>
<evidence type="ECO:0000313" key="4">
    <source>
        <dbReference type="Proteomes" id="UP000291106"/>
    </source>
</evidence>
<sequence>MSDNKLEVTASAQQQPSQQRSTQKESELPENAQVANGQSANEQISLARFPKRLLILMVVYILTSVSGLLASDTSNKQSLLFCVLTLMLVAAVFGRQKAALYMLRGYAVVQMAFYSMLPLLMSGDATPREPTRFEVGQYFIELGDWFIYGLLFALGLWQLWVGFSKSVANCFVRKVNMNILS</sequence>